<feature type="domain" description="Superoxide dismutase copper/zinc binding" evidence="3">
    <location>
        <begin position="46"/>
        <end position="178"/>
    </location>
</feature>
<name>A0ABQ6VXJ9_9PROT</name>
<feature type="signal peptide" evidence="2">
    <location>
        <begin position="1"/>
        <end position="29"/>
    </location>
</feature>
<dbReference type="InterPro" id="IPR001424">
    <property type="entry name" value="SOD_Cu_Zn_dom"/>
</dbReference>
<feature type="chain" id="PRO_5047285142" evidence="2">
    <location>
        <begin position="30"/>
        <end position="180"/>
    </location>
</feature>
<dbReference type="NCBIfam" id="NF047632">
    <property type="entry name" value="SodCCaul"/>
    <property type="match status" value="1"/>
</dbReference>
<dbReference type="CDD" id="cd00305">
    <property type="entry name" value="Cu-Zn_Superoxide_Dismutase"/>
    <property type="match status" value="1"/>
</dbReference>
<dbReference type="Proteomes" id="UP000427842">
    <property type="component" value="Unassembled WGS sequence"/>
</dbReference>
<comment type="caution">
    <text evidence="4">The sequence shown here is derived from an EMBL/GenBank/DDBJ whole genome shotgun (WGS) entry which is preliminary data.</text>
</comment>
<dbReference type="InterPro" id="IPR024134">
    <property type="entry name" value="SOD_Cu/Zn_/chaperone"/>
</dbReference>
<protein>
    <submittedName>
        <fullName evidence="4">Superoxide dismutase family protein</fullName>
    </submittedName>
</protein>
<dbReference type="InterPro" id="IPR036423">
    <property type="entry name" value="SOD-like_Cu/Zn_dom_sf"/>
</dbReference>
<reference evidence="4 5" key="1">
    <citation type="submission" date="2018-09" db="EMBL/GenBank/DDBJ databases">
        <title>Genome sequence and characterization of the bcs clusters for the production of nanocellulose from the low pH resistant strain Komagataeibacter medellinensis ID13488.</title>
        <authorList>
            <person name="Hernandez-Arriaga A.M."/>
            <person name="Del Cerro C."/>
            <person name="Urbina L."/>
            <person name="Eceiza A."/>
            <person name="Retegi A."/>
            <person name="Prieto M.A."/>
        </authorList>
    </citation>
    <scope>NUCLEOTIDE SEQUENCE [LARGE SCALE GENOMIC DNA]</scope>
    <source>
        <strain evidence="4 5">ID13488</strain>
    </source>
</reference>
<gene>
    <name evidence="4" type="ORF">D3W54_12755</name>
</gene>
<keyword evidence="2" id="KW-0732">Signal</keyword>
<evidence type="ECO:0000259" key="3">
    <source>
        <dbReference type="Pfam" id="PF00080"/>
    </source>
</evidence>
<dbReference type="Gene3D" id="2.60.40.200">
    <property type="entry name" value="Superoxide dismutase, copper/zinc binding domain"/>
    <property type="match status" value="1"/>
</dbReference>
<organism evidence="4 5">
    <name type="scientific">Komagataeibacter medellinensis</name>
    <dbReference type="NCBI Taxonomy" id="1177712"/>
    <lineage>
        <taxon>Bacteria</taxon>
        <taxon>Pseudomonadati</taxon>
        <taxon>Pseudomonadota</taxon>
        <taxon>Alphaproteobacteria</taxon>
        <taxon>Acetobacterales</taxon>
        <taxon>Acetobacteraceae</taxon>
        <taxon>Komagataeibacter</taxon>
    </lineage>
</organism>
<sequence length="180" mass="18577">MFPRIRQFALLACGVAAFSTSGLYARAHAADTATGNLLGTDSAPHGNVQVTAAPHGVLLRITAQGLTPGWHGIHFHEKGSCEAPKFTSAGAHVHATTPVVHGLLNADANDAGDLPNLFVGRDGKATVEMYSTLMTLNGTDGHPAVLDADGTSLVIHAKPDDYHSQPIGGAGDRVACAVLR</sequence>
<keyword evidence="5" id="KW-1185">Reference proteome</keyword>
<dbReference type="RefSeq" id="WP_153471231.1">
    <property type="nucleotide sequence ID" value="NZ_QYAZ01000001.1"/>
</dbReference>
<dbReference type="EMBL" id="QYAZ01000001">
    <property type="protein sequence ID" value="KAB8124922.1"/>
    <property type="molecule type" value="Genomic_DNA"/>
</dbReference>
<dbReference type="PROSITE" id="PS00087">
    <property type="entry name" value="SOD_CU_ZN_1"/>
    <property type="match status" value="1"/>
</dbReference>
<accession>A0ABQ6VXJ9</accession>
<comment type="similarity">
    <text evidence="1">Belongs to the Cu-Zn superoxide dismutase family.</text>
</comment>
<evidence type="ECO:0000256" key="1">
    <source>
        <dbReference type="ARBA" id="ARBA00010457"/>
    </source>
</evidence>
<dbReference type="PANTHER" id="PTHR10003">
    <property type="entry name" value="SUPEROXIDE DISMUTASE CU-ZN -RELATED"/>
    <property type="match status" value="1"/>
</dbReference>
<dbReference type="Pfam" id="PF00080">
    <property type="entry name" value="Sod_Cu"/>
    <property type="match status" value="1"/>
</dbReference>
<evidence type="ECO:0000256" key="2">
    <source>
        <dbReference type="SAM" id="SignalP"/>
    </source>
</evidence>
<proteinExistence type="inferred from homology"/>
<dbReference type="SUPFAM" id="SSF49329">
    <property type="entry name" value="Cu,Zn superoxide dismutase-like"/>
    <property type="match status" value="1"/>
</dbReference>
<evidence type="ECO:0000313" key="4">
    <source>
        <dbReference type="EMBL" id="KAB8124922.1"/>
    </source>
</evidence>
<dbReference type="InterPro" id="IPR018152">
    <property type="entry name" value="SOD_Cu/Zn_BS"/>
</dbReference>
<evidence type="ECO:0000313" key="5">
    <source>
        <dbReference type="Proteomes" id="UP000427842"/>
    </source>
</evidence>